<name>A0A369UQE8_9GAMM</name>
<protein>
    <submittedName>
        <fullName evidence="1">Uncharacterized protein</fullName>
    </submittedName>
</protein>
<proteinExistence type="predicted"/>
<accession>A0A369UQE8</accession>
<organism evidence="1 2">
    <name type="scientific">Dyella tabacisoli</name>
    <dbReference type="NCBI Taxonomy" id="2282381"/>
    <lineage>
        <taxon>Bacteria</taxon>
        <taxon>Pseudomonadati</taxon>
        <taxon>Pseudomonadota</taxon>
        <taxon>Gammaproteobacteria</taxon>
        <taxon>Lysobacterales</taxon>
        <taxon>Rhodanobacteraceae</taxon>
        <taxon>Dyella</taxon>
    </lineage>
</organism>
<dbReference type="Proteomes" id="UP000253782">
    <property type="component" value="Unassembled WGS sequence"/>
</dbReference>
<evidence type="ECO:0000313" key="1">
    <source>
        <dbReference type="EMBL" id="RDD82275.1"/>
    </source>
</evidence>
<reference evidence="1 2" key="1">
    <citation type="submission" date="2018-07" db="EMBL/GenBank/DDBJ databases">
        <title>Dyella tabacisoli L4-6T, whole genome shotgun sequence.</title>
        <authorList>
            <person name="Zhou X.-K."/>
            <person name="Li W.-J."/>
            <person name="Duan Y.-Q."/>
        </authorList>
    </citation>
    <scope>NUCLEOTIDE SEQUENCE [LARGE SCALE GENOMIC DNA]</scope>
    <source>
        <strain evidence="1 2">L4-6</strain>
    </source>
</reference>
<dbReference type="AlphaFoldDB" id="A0A369UQE8"/>
<comment type="caution">
    <text evidence="1">The sequence shown here is derived from an EMBL/GenBank/DDBJ whole genome shotgun (WGS) entry which is preliminary data.</text>
</comment>
<dbReference type="EMBL" id="QQAH01000006">
    <property type="protein sequence ID" value="RDD82275.1"/>
    <property type="molecule type" value="Genomic_DNA"/>
</dbReference>
<evidence type="ECO:0000313" key="2">
    <source>
        <dbReference type="Proteomes" id="UP000253782"/>
    </source>
</evidence>
<sequence length="80" mass="8431">MNDRIRHVGLIATGLLFTTSVLHLAQPPSGSTDQRISAPAAGHRDAMDAGGFAGPWRGAALGSLYLFCCLQARRRPSPTA</sequence>
<keyword evidence="2" id="KW-1185">Reference proteome</keyword>
<gene>
    <name evidence="1" type="ORF">DVJ77_07585</name>
</gene>